<reference evidence="2" key="1">
    <citation type="submission" date="2016-10" db="EMBL/GenBank/DDBJ databases">
        <authorList>
            <person name="Varghese N."/>
            <person name="Submissions S."/>
        </authorList>
    </citation>
    <scope>NUCLEOTIDE SEQUENCE [LARGE SCALE GENOMIC DNA]</scope>
    <source>
        <strain evidence="2">NRRL B-51270</strain>
    </source>
</reference>
<dbReference type="OrthoDB" id="7032699at2"/>
<dbReference type="STRING" id="487184.SAMN05216421_1122"/>
<evidence type="ECO:0000313" key="2">
    <source>
        <dbReference type="Proteomes" id="UP000243207"/>
    </source>
</evidence>
<dbReference type="Proteomes" id="UP000243207">
    <property type="component" value="Chromosome I"/>
</dbReference>
<dbReference type="EMBL" id="LT629736">
    <property type="protein sequence ID" value="SDS22018.1"/>
    <property type="molecule type" value="Genomic_DNA"/>
</dbReference>
<accession>A0A1H1QEU6</accession>
<keyword evidence="2" id="KW-1185">Reference proteome</keyword>
<protein>
    <submittedName>
        <fullName evidence="1">Uncharacterized protein</fullName>
    </submittedName>
</protein>
<gene>
    <name evidence="1" type="ORF">SAMN05216421_1122</name>
</gene>
<dbReference type="AlphaFoldDB" id="A0A1H1QEU6"/>
<dbReference type="RefSeq" id="WP_093392228.1">
    <property type="nucleotide sequence ID" value="NZ_LT629736.1"/>
</dbReference>
<proteinExistence type="predicted"/>
<evidence type="ECO:0000313" key="1">
    <source>
        <dbReference type="EMBL" id="SDS22018.1"/>
    </source>
</evidence>
<organism evidence="1 2">
    <name type="scientific">Halopseudomonas xinjiangensis</name>
    <dbReference type="NCBI Taxonomy" id="487184"/>
    <lineage>
        <taxon>Bacteria</taxon>
        <taxon>Pseudomonadati</taxon>
        <taxon>Pseudomonadota</taxon>
        <taxon>Gammaproteobacteria</taxon>
        <taxon>Pseudomonadales</taxon>
        <taxon>Pseudomonadaceae</taxon>
        <taxon>Halopseudomonas</taxon>
    </lineage>
</organism>
<sequence>MYQQSKYGIVRLRDNACIPETEGNRDWVEFQTWVAQGNTPLSAPEPTITERLQRNNAAYNAATDALTGDYPQLEKDTWPTQDTETKTWLASPGNAETPWIDRAAKERGIDKEEYVRRTLIKSRQFKVMSAFLTGRRQKYEDQIKAGGNPGLDFELTEEVLLELHAIQQTVMNTAAADLQEAML</sequence>
<name>A0A1H1QEU6_9GAMM</name>